<organism evidence="3 4">
    <name type="scientific">Mycetohabitans rhizoxinica (strain DSM 19002 / CIP 109453 / HKI 454)</name>
    <name type="common">Paraburkholderia rhizoxinica</name>
    <dbReference type="NCBI Taxonomy" id="882378"/>
    <lineage>
        <taxon>Bacteria</taxon>
        <taxon>Pseudomonadati</taxon>
        <taxon>Pseudomonadota</taxon>
        <taxon>Betaproteobacteria</taxon>
        <taxon>Burkholderiales</taxon>
        <taxon>Burkholderiaceae</taxon>
        <taxon>Mycetohabitans</taxon>
    </lineage>
</organism>
<dbReference type="Gene3D" id="3.90.180.10">
    <property type="entry name" value="Medium-chain alcohol dehydrogenases, catalytic domain"/>
    <property type="match status" value="1"/>
</dbReference>
<protein>
    <submittedName>
        <fullName evidence="3">PUTATIVE NADP-DEPENDENT OXIDOREDUCTASE</fullName>
        <ecNumber evidence="3">1.-.-.-</ecNumber>
    </submittedName>
</protein>
<sequence length="236" mass="25601">MRSPTSGWCRNRLCRTPTRRRRTTDFHPSRTKITSASNPAAVNRQIWLVSRPAAEPSHENFRLVQTPLEFLAPGQVRVRNHYLSLDPYMRGRMSDAKSYALPQPLDQVMLGGTVGEVVESTHPQWHVGDKVLAKFGWQEYGTSDGTGMEKIDDTRVPLSAYLGPVGMPGVTAWYGLNRIIAPQPGSTVVVSAASGAVGSVVGQLAKLSGARAIGIAGGADKCRYVVETLGFDARPT</sequence>
<dbReference type="HOGENOM" id="CLU_026673_29_5_4"/>
<dbReference type="PANTHER" id="PTHR43205:SF7">
    <property type="entry name" value="PROSTAGLANDIN REDUCTASE 1"/>
    <property type="match status" value="1"/>
</dbReference>
<dbReference type="Pfam" id="PF16884">
    <property type="entry name" value="ADH_N_2"/>
    <property type="match status" value="1"/>
</dbReference>
<dbReference type="STRING" id="882378.RBRH_01595"/>
<dbReference type="CDD" id="cd05288">
    <property type="entry name" value="PGDH"/>
    <property type="match status" value="1"/>
</dbReference>
<dbReference type="eggNOG" id="COG2130">
    <property type="taxonomic scope" value="Bacteria"/>
</dbReference>
<proteinExistence type="predicted"/>
<evidence type="ECO:0000313" key="3">
    <source>
        <dbReference type="EMBL" id="CBW75179.1"/>
    </source>
</evidence>
<name>E5ARE7_MYCRK</name>
<accession>E5ARE7</accession>
<evidence type="ECO:0000313" key="4">
    <source>
        <dbReference type="Proteomes" id="UP000007437"/>
    </source>
</evidence>
<dbReference type="KEGG" id="brh:RBRH_01595"/>
<reference evidence="3 4" key="1">
    <citation type="journal article" date="2011" name="J. Bacteriol.">
        <title>Complete genome sequence of Burkholderia rhizoxinica, an endosymbiont of Rhizopus microsporus.</title>
        <authorList>
            <person name="Lackner G."/>
            <person name="Moebius N."/>
            <person name="Partida-Martinez L."/>
            <person name="Hertweck C."/>
        </authorList>
    </citation>
    <scope>NUCLEOTIDE SEQUENCE [LARGE SCALE GENOMIC DNA]</scope>
    <source>
        <strain evidence="4">DSM 19002 / CIP 109453 / HKI 454</strain>
    </source>
</reference>
<dbReference type="SUPFAM" id="SSF51735">
    <property type="entry name" value="NAD(P)-binding Rossmann-fold domains"/>
    <property type="match status" value="1"/>
</dbReference>
<feature type="domain" description="Oxidoreductase N-terminal" evidence="2">
    <location>
        <begin position="44"/>
        <end position="151"/>
    </location>
</feature>
<dbReference type="SUPFAM" id="SSF50129">
    <property type="entry name" value="GroES-like"/>
    <property type="match status" value="1"/>
</dbReference>
<evidence type="ECO:0000256" key="1">
    <source>
        <dbReference type="ARBA" id="ARBA00023002"/>
    </source>
</evidence>
<dbReference type="AlphaFoldDB" id="E5ARE7"/>
<gene>
    <name evidence="3" type="ordered locus">RBRH_01595</name>
</gene>
<dbReference type="EC" id="1.-.-.-" evidence="3"/>
<dbReference type="InterPro" id="IPR036291">
    <property type="entry name" value="NAD(P)-bd_dom_sf"/>
</dbReference>
<dbReference type="PANTHER" id="PTHR43205">
    <property type="entry name" value="PROSTAGLANDIN REDUCTASE"/>
    <property type="match status" value="1"/>
</dbReference>
<dbReference type="EMBL" id="FR687359">
    <property type="protein sequence ID" value="CBW75179.1"/>
    <property type="molecule type" value="Genomic_DNA"/>
</dbReference>
<dbReference type="Proteomes" id="UP000007437">
    <property type="component" value="Chromosome"/>
</dbReference>
<dbReference type="InterPro" id="IPR011032">
    <property type="entry name" value="GroES-like_sf"/>
</dbReference>
<dbReference type="Gene3D" id="3.40.50.720">
    <property type="entry name" value="NAD(P)-binding Rossmann-like Domain"/>
    <property type="match status" value="1"/>
</dbReference>
<evidence type="ECO:0000259" key="2">
    <source>
        <dbReference type="Pfam" id="PF16884"/>
    </source>
</evidence>
<dbReference type="GO" id="GO:0016628">
    <property type="term" value="F:oxidoreductase activity, acting on the CH-CH group of donors, NAD or NADP as acceptor"/>
    <property type="evidence" value="ECO:0007669"/>
    <property type="project" value="InterPro"/>
</dbReference>
<dbReference type="InterPro" id="IPR041694">
    <property type="entry name" value="ADH_N_2"/>
</dbReference>
<keyword evidence="1 3" id="KW-0560">Oxidoreductase</keyword>
<dbReference type="InterPro" id="IPR045010">
    <property type="entry name" value="MDR_fam"/>
</dbReference>